<evidence type="ECO:0000259" key="4">
    <source>
        <dbReference type="PROSITE" id="PS50097"/>
    </source>
</evidence>
<feature type="domain" description="BTB" evidence="4">
    <location>
        <begin position="5"/>
        <end position="69"/>
    </location>
</feature>
<dbReference type="SUPFAM" id="SSF54695">
    <property type="entry name" value="POZ domain"/>
    <property type="match status" value="1"/>
</dbReference>
<keyword evidence="2" id="KW-0833">Ubl conjugation pathway</keyword>
<gene>
    <name evidence="6" type="ORF">SLEP1_g29502</name>
</gene>
<proteinExistence type="inferred from homology"/>
<keyword evidence="7" id="KW-1185">Reference proteome</keyword>
<dbReference type="InterPro" id="IPR027356">
    <property type="entry name" value="NPH3_dom"/>
</dbReference>
<dbReference type="SMART" id="SM00225">
    <property type="entry name" value="BTB"/>
    <property type="match status" value="1"/>
</dbReference>
<feature type="domain" description="NPH3" evidence="5">
    <location>
        <begin position="187"/>
        <end position="438"/>
    </location>
</feature>
<dbReference type="InterPro" id="IPR000210">
    <property type="entry name" value="BTB/POZ_dom"/>
</dbReference>
<evidence type="ECO:0000313" key="6">
    <source>
        <dbReference type="EMBL" id="GKV19213.1"/>
    </source>
</evidence>
<dbReference type="Gene3D" id="3.30.710.10">
    <property type="entry name" value="Potassium Channel Kv1.1, Chain A"/>
    <property type="match status" value="1"/>
</dbReference>
<name>A0AAV5K379_9ROSI</name>
<comment type="pathway">
    <text evidence="1">Protein modification; protein ubiquitination.</text>
</comment>
<evidence type="ECO:0000313" key="7">
    <source>
        <dbReference type="Proteomes" id="UP001054252"/>
    </source>
</evidence>
<evidence type="ECO:0008006" key="8">
    <source>
        <dbReference type="Google" id="ProtNLM"/>
    </source>
</evidence>
<evidence type="ECO:0000256" key="3">
    <source>
        <dbReference type="PROSITE-ProRule" id="PRU00982"/>
    </source>
</evidence>
<comment type="similarity">
    <text evidence="3">Belongs to the NPH3 family.</text>
</comment>
<dbReference type="PROSITE" id="PS51649">
    <property type="entry name" value="NPH3"/>
    <property type="match status" value="1"/>
</dbReference>
<dbReference type="PANTHER" id="PTHR32370">
    <property type="entry name" value="OS12G0117600 PROTEIN"/>
    <property type="match status" value="1"/>
</dbReference>
<organism evidence="6 7">
    <name type="scientific">Rubroshorea leprosula</name>
    <dbReference type="NCBI Taxonomy" id="152421"/>
    <lineage>
        <taxon>Eukaryota</taxon>
        <taxon>Viridiplantae</taxon>
        <taxon>Streptophyta</taxon>
        <taxon>Embryophyta</taxon>
        <taxon>Tracheophyta</taxon>
        <taxon>Spermatophyta</taxon>
        <taxon>Magnoliopsida</taxon>
        <taxon>eudicotyledons</taxon>
        <taxon>Gunneridae</taxon>
        <taxon>Pentapetalae</taxon>
        <taxon>rosids</taxon>
        <taxon>malvids</taxon>
        <taxon>Malvales</taxon>
        <taxon>Dipterocarpaceae</taxon>
        <taxon>Rubroshorea</taxon>
    </lineage>
</organism>
<dbReference type="InterPro" id="IPR043454">
    <property type="entry name" value="NPH3/RPT2-like"/>
</dbReference>
<dbReference type="Pfam" id="PF03000">
    <property type="entry name" value="NPH3"/>
    <property type="match status" value="1"/>
</dbReference>
<dbReference type="AlphaFoldDB" id="A0AAV5K379"/>
<dbReference type="PROSITE" id="PS50097">
    <property type="entry name" value="BTB"/>
    <property type="match status" value="1"/>
</dbReference>
<dbReference type="InterPro" id="IPR011333">
    <property type="entry name" value="SKP1/BTB/POZ_sf"/>
</dbReference>
<evidence type="ECO:0000256" key="2">
    <source>
        <dbReference type="ARBA" id="ARBA00022786"/>
    </source>
</evidence>
<sequence length="537" mass="60618">MEVHCDLEVDVNGQEVFMVDKKTLASFSGKFSKLFSSMTGRSKNLKVIFHDFPGGAEGFELISRFCYNNGKAEITPSNLVLLNCAARFMEMKNNGSRPSLIDQTVKSLEGISLWTWSELLVALRECQDLLPASSSLILEKVLDCVIGRLALPIAASPCTFSSENSSFQGSCDTRSSYSMRNNHSQASWWFEDFLFLNIDLIEKATMMMLSHNLDHATISKFLLYYQKSRFLSATPVEKCRITEVTICLLSLLDRSSLSCKVLFLIFHPASSLRISKCHKRKLENLIGSLLDQATIDHLLIPSPRRKGYMYDVNLVLRLVKAFRLEGSCWLSPTRLIKVSRLVDSFLVEVAADAHLKPSKFAALAMLLPDSARESHDRLCHAMDMYLEVHGGLCEEEKIGICSALNYEKLSRDALKHLALNSNFPSRISVQAFINQQSKPKNLFNDKNFLKTSTSSLSAQESMDRRDDIEQILLYAKRVNFTRKNEMLEAKLQGNQWRATELKNFCGTTQTQMGNITRPRLSLSGLGNNTRFLPKICP</sequence>
<evidence type="ECO:0000259" key="5">
    <source>
        <dbReference type="PROSITE" id="PS51649"/>
    </source>
</evidence>
<comment type="caution">
    <text evidence="6">The sequence shown here is derived from an EMBL/GenBank/DDBJ whole genome shotgun (WGS) entry which is preliminary data.</text>
</comment>
<protein>
    <recommendedName>
        <fullName evidence="8">BTB/POZ domain-containing protein At3g22104-like</fullName>
    </recommendedName>
</protein>
<dbReference type="Proteomes" id="UP001054252">
    <property type="component" value="Unassembled WGS sequence"/>
</dbReference>
<reference evidence="6 7" key="1">
    <citation type="journal article" date="2021" name="Commun. Biol.">
        <title>The genome of Shorea leprosula (Dipterocarpaceae) highlights the ecological relevance of drought in aseasonal tropical rainforests.</title>
        <authorList>
            <person name="Ng K.K.S."/>
            <person name="Kobayashi M.J."/>
            <person name="Fawcett J.A."/>
            <person name="Hatakeyama M."/>
            <person name="Paape T."/>
            <person name="Ng C.H."/>
            <person name="Ang C.C."/>
            <person name="Tnah L.H."/>
            <person name="Lee C.T."/>
            <person name="Nishiyama T."/>
            <person name="Sese J."/>
            <person name="O'Brien M.J."/>
            <person name="Copetti D."/>
            <person name="Mohd Noor M.I."/>
            <person name="Ong R.C."/>
            <person name="Putra M."/>
            <person name="Sireger I.Z."/>
            <person name="Indrioko S."/>
            <person name="Kosugi Y."/>
            <person name="Izuno A."/>
            <person name="Isagi Y."/>
            <person name="Lee S.L."/>
            <person name="Shimizu K.K."/>
        </authorList>
    </citation>
    <scope>NUCLEOTIDE SEQUENCE [LARGE SCALE GENOMIC DNA]</scope>
    <source>
        <strain evidence="6">214</strain>
    </source>
</reference>
<accession>A0AAV5K379</accession>
<dbReference type="EMBL" id="BPVZ01000052">
    <property type="protein sequence ID" value="GKV19213.1"/>
    <property type="molecule type" value="Genomic_DNA"/>
</dbReference>
<evidence type="ECO:0000256" key="1">
    <source>
        <dbReference type="ARBA" id="ARBA00004906"/>
    </source>
</evidence>